<dbReference type="InterPro" id="IPR003615">
    <property type="entry name" value="HNH_nuc"/>
</dbReference>
<dbReference type="InterPro" id="IPR036955">
    <property type="entry name" value="AP2/ERF_dom_sf"/>
</dbReference>
<protein>
    <recommendedName>
        <fullName evidence="1">HNH nuclease domain-containing protein</fullName>
    </recommendedName>
</protein>
<proteinExistence type="predicted"/>
<dbReference type="GO" id="GO:0003677">
    <property type="term" value="F:DNA binding"/>
    <property type="evidence" value="ECO:0007669"/>
    <property type="project" value="InterPro"/>
</dbReference>
<dbReference type="InterPro" id="IPR016177">
    <property type="entry name" value="DNA-bd_dom_sf"/>
</dbReference>
<dbReference type="Gene3D" id="3.90.75.20">
    <property type="match status" value="1"/>
</dbReference>
<evidence type="ECO:0000313" key="2">
    <source>
        <dbReference type="EMBL" id="ADD96376.1"/>
    </source>
</evidence>
<sequence>MPNKAKALPRLSRLQELLNYEPTTGEFSWKASRRGTALSGVAGSVHKGTGYRNITIDGTKYKAHRLAWLVVTGSDPGDLEIDHINRDRADNRFSNLRLATTQQNQRNLSLACTNTSGIKGVHWHKQRNKWRAKVQHKGRFIHVGCFELLEDAAAAVQKARRKVHGEFAS</sequence>
<dbReference type="InterPro" id="IPR044925">
    <property type="entry name" value="His-Me_finger_sf"/>
</dbReference>
<dbReference type="AlphaFoldDB" id="D6PKX5"/>
<dbReference type="GO" id="GO:0003700">
    <property type="term" value="F:DNA-binding transcription factor activity"/>
    <property type="evidence" value="ECO:0007669"/>
    <property type="project" value="InterPro"/>
</dbReference>
<organism evidence="2">
    <name type="scientific">uncultured organism MedDCM-OCT-S09-C20</name>
    <dbReference type="NCBI Taxonomy" id="743645"/>
    <lineage>
        <taxon>unclassified sequences</taxon>
        <taxon>environmental samples</taxon>
    </lineage>
</organism>
<accession>D6PKX5</accession>
<evidence type="ECO:0000259" key="1">
    <source>
        <dbReference type="Pfam" id="PF13392"/>
    </source>
</evidence>
<dbReference type="EMBL" id="GU943135">
    <property type="protein sequence ID" value="ADD96376.1"/>
    <property type="molecule type" value="Genomic_DNA"/>
</dbReference>
<dbReference type="SUPFAM" id="SSF54060">
    <property type="entry name" value="His-Me finger endonucleases"/>
    <property type="match status" value="1"/>
</dbReference>
<dbReference type="Gene3D" id="3.30.730.10">
    <property type="entry name" value="AP2/ERF domain"/>
    <property type="match status" value="1"/>
</dbReference>
<dbReference type="Pfam" id="PF13392">
    <property type="entry name" value="HNH_3"/>
    <property type="match status" value="1"/>
</dbReference>
<name>D6PKX5_9ZZZZ</name>
<feature type="domain" description="HNH nuclease" evidence="1">
    <location>
        <begin position="61"/>
        <end position="106"/>
    </location>
</feature>
<dbReference type="SUPFAM" id="SSF54171">
    <property type="entry name" value="DNA-binding domain"/>
    <property type="match status" value="1"/>
</dbReference>
<reference evidence="2" key="1">
    <citation type="journal article" date="2010" name="ISME J.">
        <title>Metagenome of the Mediterranean deep chlorophyll maximum studied by direct and fosmid library 454 pyrosequencing.</title>
        <authorList>
            <person name="Ghai R."/>
            <person name="Martin-Cuadrado A.B."/>
            <person name="Molto A.G."/>
            <person name="Heredia I.G."/>
            <person name="Cabrera R."/>
            <person name="Martin J."/>
            <person name="Verdu M."/>
            <person name="Deschamps P."/>
            <person name="Moreira D."/>
            <person name="Lopez-Garcia P."/>
            <person name="Mira A."/>
            <person name="Rodriguez-Valera F."/>
        </authorList>
    </citation>
    <scope>NUCLEOTIDE SEQUENCE</scope>
</reference>